<proteinExistence type="predicted"/>
<dbReference type="Pfam" id="PF00248">
    <property type="entry name" value="Aldo_ket_red"/>
    <property type="match status" value="1"/>
</dbReference>
<sequence length="312" mass="34804">MNQEKISESAKKQSPLILGIMRMHEKSVGDAQNIIETAVDNGITMFDSADIYGEGESDKTFGQSLKQSSLNREDLFIQSKGGIITKKMGGPRYDFSKDHIIESVEGTLKRLRIDYLDAFLLHRPDPLMQVDEIAEAFFHLRHDGKVNSFGVSNFGQNQIALLQAGTIEPLQYNQLQFGLMHADMVAQEVTVNTDYPEGQNATGNSGLLAYCQQQQIRIQAWSPFQYGLISGSFIDHPDFPEVNEKLAELANKYQVGKNAIAAAWILKHPAHIQVITGTMSPDHLKDTAKALTVNLTNQEWYDLYLSAGYPLP</sequence>
<dbReference type="Gene3D" id="3.20.20.100">
    <property type="entry name" value="NADP-dependent oxidoreductase domain"/>
    <property type="match status" value="1"/>
</dbReference>
<dbReference type="AlphaFoldDB" id="A0A1W1Y820"/>
<evidence type="ECO:0000259" key="1">
    <source>
        <dbReference type="Pfam" id="PF00248"/>
    </source>
</evidence>
<dbReference type="SUPFAM" id="SSF51430">
    <property type="entry name" value="NAD(P)-linked oxidoreductase"/>
    <property type="match status" value="1"/>
</dbReference>
<gene>
    <name evidence="2" type="ORF">SAMN04487984_0465</name>
</gene>
<dbReference type="InterPro" id="IPR036812">
    <property type="entry name" value="NAD(P)_OxRdtase_dom_sf"/>
</dbReference>
<dbReference type="InterPro" id="IPR023210">
    <property type="entry name" value="NADP_OxRdtase_dom"/>
</dbReference>
<dbReference type="RefSeq" id="WP_084098125.1">
    <property type="nucleotide sequence ID" value="NZ_FWXK01000002.1"/>
</dbReference>
<dbReference type="Proteomes" id="UP000243884">
    <property type="component" value="Unassembled WGS sequence"/>
</dbReference>
<organism evidence="2 3">
    <name type="scientific">Aerococcus suis</name>
    <dbReference type="NCBI Taxonomy" id="371602"/>
    <lineage>
        <taxon>Bacteria</taxon>
        <taxon>Bacillati</taxon>
        <taxon>Bacillota</taxon>
        <taxon>Bacilli</taxon>
        <taxon>Lactobacillales</taxon>
        <taxon>Aerococcaceae</taxon>
        <taxon>Aerococcus</taxon>
    </lineage>
</organism>
<dbReference type="GO" id="GO:0005829">
    <property type="term" value="C:cytosol"/>
    <property type="evidence" value="ECO:0007669"/>
    <property type="project" value="TreeGrafter"/>
</dbReference>
<accession>A0A1W1Y820</accession>
<dbReference type="EMBL" id="FWXK01000002">
    <property type="protein sequence ID" value="SMC32284.1"/>
    <property type="molecule type" value="Genomic_DNA"/>
</dbReference>
<keyword evidence="3" id="KW-1185">Reference proteome</keyword>
<reference evidence="3" key="1">
    <citation type="submission" date="2017-04" db="EMBL/GenBank/DDBJ databases">
        <authorList>
            <person name="Varghese N."/>
            <person name="Submissions S."/>
        </authorList>
    </citation>
    <scope>NUCLEOTIDE SEQUENCE [LARGE SCALE GENOMIC DNA]</scope>
    <source>
        <strain evidence="3">DSM 21500</strain>
    </source>
</reference>
<feature type="domain" description="NADP-dependent oxidoreductase" evidence="1">
    <location>
        <begin position="15"/>
        <end position="300"/>
    </location>
</feature>
<protein>
    <submittedName>
        <fullName evidence="2">Predicted oxidoreductase</fullName>
    </submittedName>
</protein>
<dbReference type="PANTHER" id="PTHR43364">
    <property type="entry name" value="NADH-SPECIFIC METHYLGLYOXAL REDUCTASE-RELATED"/>
    <property type="match status" value="1"/>
</dbReference>
<dbReference type="PANTHER" id="PTHR43364:SF1">
    <property type="entry name" value="OXIDOREDUCTASE YDHF"/>
    <property type="match status" value="1"/>
</dbReference>
<evidence type="ECO:0000313" key="2">
    <source>
        <dbReference type="EMBL" id="SMC32284.1"/>
    </source>
</evidence>
<dbReference type="OrthoDB" id="9773828at2"/>
<name>A0A1W1Y820_9LACT</name>
<dbReference type="InterPro" id="IPR050523">
    <property type="entry name" value="AKR_Detox_Biosynth"/>
</dbReference>
<evidence type="ECO:0000313" key="3">
    <source>
        <dbReference type="Proteomes" id="UP000243884"/>
    </source>
</evidence>